<keyword evidence="3" id="KW-0349">Heme</keyword>
<dbReference type="PANTHER" id="PTHR33577">
    <property type="entry name" value="STERIGMATOCYSTIN BIOSYNTHESIS PEROXIDASE STCC-RELATED"/>
    <property type="match status" value="1"/>
</dbReference>
<dbReference type="Gene3D" id="1.10.489.10">
    <property type="entry name" value="Chloroperoxidase-like"/>
    <property type="match status" value="1"/>
</dbReference>
<evidence type="ECO:0000256" key="4">
    <source>
        <dbReference type="ARBA" id="ARBA00022723"/>
    </source>
</evidence>
<dbReference type="GO" id="GO:0046872">
    <property type="term" value="F:metal ion binding"/>
    <property type="evidence" value="ECO:0007669"/>
    <property type="project" value="UniProtKB-KW"/>
</dbReference>
<dbReference type="InterPro" id="IPR000028">
    <property type="entry name" value="Chloroperoxidase"/>
</dbReference>
<dbReference type="GO" id="GO:0004601">
    <property type="term" value="F:peroxidase activity"/>
    <property type="evidence" value="ECO:0007669"/>
    <property type="project" value="UniProtKB-KW"/>
</dbReference>
<comment type="similarity">
    <text evidence="7">Belongs to the chloroperoxidase family.</text>
</comment>
<keyword evidence="5" id="KW-0560">Oxidoreductase</keyword>
<gene>
    <name evidence="9" type="ORF">BDP27DRAFT_1370717</name>
</gene>
<keyword evidence="6" id="KW-0408">Iron</keyword>
<dbReference type="OrthoDB" id="2594004at2759"/>
<comment type="cofactor">
    <cofactor evidence="1">
        <name>heme b</name>
        <dbReference type="ChEBI" id="CHEBI:60344"/>
    </cofactor>
</comment>
<proteinExistence type="inferred from homology"/>
<keyword evidence="2" id="KW-0575">Peroxidase</keyword>
<evidence type="ECO:0000256" key="5">
    <source>
        <dbReference type="ARBA" id="ARBA00023002"/>
    </source>
</evidence>
<evidence type="ECO:0000256" key="1">
    <source>
        <dbReference type="ARBA" id="ARBA00001970"/>
    </source>
</evidence>
<keyword evidence="4" id="KW-0479">Metal-binding</keyword>
<evidence type="ECO:0000256" key="7">
    <source>
        <dbReference type="ARBA" id="ARBA00025795"/>
    </source>
</evidence>
<dbReference type="PROSITE" id="PS51405">
    <property type="entry name" value="HEME_HALOPEROXIDASE"/>
    <property type="match status" value="1"/>
</dbReference>
<dbReference type="Pfam" id="PF01328">
    <property type="entry name" value="Peroxidase_2"/>
    <property type="match status" value="1"/>
</dbReference>
<feature type="domain" description="Heme haloperoxidase family profile" evidence="8">
    <location>
        <begin position="92"/>
        <end position="300"/>
    </location>
</feature>
<evidence type="ECO:0000313" key="10">
    <source>
        <dbReference type="Proteomes" id="UP000772434"/>
    </source>
</evidence>
<accession>A0A9P5P8I6</accession>
<dbReference type="InterPro" id="IPR036851">
    <property type="entry name" value="Chloroperoxidase-like_sf"/>
</dbReference>
<organism evidence="9 10">
    <name type="scientific">Rhodocollybia butyracea</name>
    <dbReference type="NCBI Taxonomy" id="206335"/>
    <lineage>
        <taxon>Eukaryota</taxon>
        <taxon>Fungi</taxon>
        <taxon>Dikarya</taxon>
        <taxon>Basidiomycota</taxon>
        <taxon>Agaricomycotina</taxon>
        <taxon>Agaricomycetes</taxon>
        <taxon>Agaricomycetidae</taxon>
        <taxon>Agaricales</taxon>
        <taxon>Marasmiineae</taxon>
        <taxon>Omphalotaceae</taxon>
        <taxon>Rhodocollybia</taxon>
    </lineage>
</organism>
<dbReference type="PANTHER" id="PTHR33577:SF19">
    <property type="entry name" value="HEME HALOPEROXIDASE FAMILY PROFILE DOMAIN-CONTAINING PROTEIN-RELATED"/>
    <property type="match status" value="1"/>
</dbReference>
<name>A0A9P5P8I6_9AGAR</name>
<dbReference type="AlphaFoldDB" id="A0A9P5P8I6"/>
<keyword evidence="10" id="KW-1185">Reference proteome</keyword>
<evidence type="ECO:0000256" key="3">
    <source>
        <dbReference type="ARBA" id="ARBA00022617"/>
    </source>
</evidence>
<sequence>MPEGPTASHRCFFCLYRDSELTVLYRITGIQWNDQAAYVRICCGFCESLPLSLHALRCIVGILNECSHGFNIRGGRGGAEELNGNFVRGILVLNSYKEQIPLFKLQGSCPGLNTNGSNITITTVLDAIQGTYLTIAFADCKSNELTVTCLVGFNFQPIGTLVTAAKVALLTTDNVDNFSLEELALHGTLEHDVSLSRNDLAVGDNIHFNATVFATLNNSNPEDSLINPDLTNTIKEFTVRLIESAFLSSVIGNVTTGVAPKNFIQMFFEQERLPMEEGWHRSEVPIEDDNFNLLIQGIGEAVHRWAPSGPIVCPWIRLQPEGEVSIVPIVVGTE</sequence>
<dbReference type="SUPFAM" id="SSF47571">
    <property type="entry name" value="Cloroperoxidase"/>
    <property type="match status" value="1"/>
</dbReference>
<evidence type="ECO:0000313" key="9">
    <source>
        <dbReference type="EMBL" id="KAF9060231.1"/>
    </source>
</evidence>
<evidence type="ECO:0000256" key="2">
    <source>
        <dbReference type="ARBA" id="ARBA00022559"/>
    </source>
</evidence>
<evidence type="ECO:0000256" key="6">
    <source>
        <dbReference type="ARBA" id="ARBA00023004"/>
    </source>
</evidence>
<comment type="caution">
    <text evidence="9">The sequence shown here is derived from an EMBL/GenBank/DDBJ whole genome shotgun (WGS) entry which is preliminary data.</text>
</comment>
<dbReference type="EMBL" id="JADNRY010000253">
    <property type="protein sequence ID" value="KAF9060231.1"/>
    <property type="molecule type" value="Genomic_DNA"/>
</dbReference>
<protein>
    <recommendedName>
        <fullName evidence="8">Heme haloperoxidase family profile domain-containing protein</fullName>
    </recommendedName>
</protein>
<dbReference type="Proteomes" id="UP000772434">
    <property type="component" value="Unassembled WGS sequence"/>
</dbReference>
<reference evidence="9" key="1">
    <citation type="submission" date="2020-11" db="EMBL/GenBank/DDBJ databases">
        <authorList>
            <consortium name="DOE Joint Genome Institute"/>
            <person name="Ahrendt S."/>
            <person name="Riley R."/>
            <person name="Andreopoulos W."/>
            <person name="Labutti K."/>
            <person name="Pangilinan J."/>
            <person name="Ruiz-Duenas F.J."/>
            <person name="Barrasa J.M."/>
            <person name="Sanchez-Garcia M."/>
            <person name="Camarero S."/>
            <person name="Miyauchi S."/>
            <person name="Serrano A."/>
            <person name="Linde D."/>
            <person name="Babiker R."/>
            <person name="Drula E."/>
            <person name="Ayuso-Fernandez I."/>
            <person name="Pacheco R."/>
            <person name="Padilla G."/>
            <person name="Ferreira P."/>
            <person name="Barriuso J."/>
            <person name="Kellner H."/>
            <person name="Castanera R."/>
            <person name="Alfaro M."/>
            <person name="Ramirez L."/>
            <person name="Pisabarro A.G."/>
            <person name="Kuo A."/>
            <person name="Tritt A."/>
            <person name="Lipzen A."/>
            <person name="He G."/>
            <person name="Yan M."/>
            <person name="Ng V."/>
            <person name="Cullen D."/>
            <person name="Martin F."/>
            <person name="Rosso M.-N."/>
            <person name="Henrissat B."/>
            <person name="Hibbett D."/>
            <person name="Martinez A.T."/>
            <person name="Grigoriev I.V."/>
        </authorList>
    </citation>
    <scope>NUCLEOTIDE SEQUENCE</scope>
    <source>
        <strain evidence="9">AH 40177</strain>
    </source>
</reference>
<evidence type="ECO:0000259" key="8">
    <source>
        <dbReference type="PROSITE" id="PS51405"/>
    </source>
</evidence>